<reference evidence="1 2" key="1">
    <citation type="submission" date="2018-11" db="EMBL/GenBank/DDBJ databases">
        <title>Genome sequence and assembly of Colletotrichum sidae.</title>
        <authorList>
            <person name="Gan P."/>
            <person name="Shirasu K."/>
        </authorList>
    </citation>
    <scope>NUCLEOTIDE SEQUENCE [LARGE SCALE GENOMIC DNA]</scope>
    <source>
        <strain evidence="1 2">CBS 518.97</strain>
    </source>
</reference>
<protein>
    <submittedName>
        <fullName evidence="1">Uncharacterized protein</fullName>
    </submittedName>
</protein>
<name>A0A4V3I376_9PEZI</name>
<proteinExistence type="predicted"/>
<evidence type="ECO:0000313" key="1">
    <source>
        <dbReference type="EMBL" id="TEA17745.1"/>
    </source>
</evidence>
<accession>A0A4V3I376</accession>
<evidence type="ECO:0000313" key="2">
    <source>
        <dbReference type="Proteomes" id="UP000295604"/>
    </source>
</evidence>
<organism evidence="1 2">
    <name type="scientific">Colletotrichum sidae</name>
    <dbReference type="NCBI Taxonomy" id="1347389"/>
    <lineage>
        <taxon>Eukaryota</taxon>
        <taxon>Fungi</taxon>
        <taxon>Dikarya</taxon>
        <taxon>Ascomycota</taxon>
        <taxon>Pezizomycotina</taxon>
        <taxon>Sordariomycetes</taxon>
        <taxon>Hypocreomycetidae</taxon>
        <taxon>Glomerellales</taxon>
        <taxon>Glomerellaceae</taxon>
        <taxon>Colletotrichum</taxon>
        <taxon>Colletotrichum orbiculare species complex</taxon>
    </lineage>
</organism>
<comment type="caution">
    <text evidence="1">The sequence shown here is derived from an EMBL/GenBank/DDBJ whole genome shotgun (WGS) entry which is preliminary data.</text>
</comment>
<gene>
    <name evidence="1" type="ORF">C8034_v011789</name>
</gene>
<dbReference type="EMBL" id="QAPF01000080">
    <property type="protein sequence ID" value="TEA17745.1"/>
    <property type="molecule type" value="Genomic_DNA"/>
</dbReference>
<dbReference type="Proteomes" id="UP000295604">
    <property type="component" value="Unassembled WGS sequence"/>
</dbReference>
<dbReference type="AlphaFoldDB" id="A0A4V3I376"/>
<keyword evidence="2" id="KW-1185">Reference proteome</keyword>
<sequence length="193" mass="22147">MLVRAKLGEPTVPEPTCYRTEEESINFFTRYIADTRYILDQPSPSLVVVRVREKAAVRKTMMLLRWKRESDMIDDFLGGNSITDNRNKEPKTSKLSLAAVETWVIYVGEQHDAHDQLSMLGGMRRLWQHGWFTDPQQNAFAKVLNLDLEQFPVDFDCDEDAEKVTAEMARGNLVFHDDGMISTGENVDPDEAY</sequence>